<feature type="region of interest" description="Disordered" evidence="1">
    <location>
        <begin position="98"/>
        <end position="125"/>
    </location>
</feature>
<dbReference type="AlphaFoldDB" id="A0A2G8LGH8"/>
<protein>
    <submittedName>
        <fullName evidence="2">Uncharacterized protein</fullName>
    </submittedName>
</protein>
<comment type="caution">
    <text evidence="2">The sequence shown here is derived from an EMBL/GenBank/DDBJ whole genome shotgun (WGS) entry which is preliminary data.</text>
</comment>
<evidence type="ECO:0000313" key="3">
    <source>
        <dbReference type="Proteomes" id="UP000230750"/>
    </source>
</evidence>
<dbReference type="EMBL" id="MRZV01000087">
    <property type="protein sequence ID" value="PIK59270.1"/>
    <property type="molecule type" value="Genomic_DNA"/>
</dbReference>
<sequence length="171" mass="19253">MLILELASLCDGENTSQRGSRSRRFHQIYQRIQTGRNSRKENGSNWRRQTLAAAAAALESCSARCEQHRHHRQLYTTYHTAAIRQNLETIYKAIRHVEGATPVQTPNPTPTPERETGDGGGEPEGSIRVIRQVEDIEASVHDAGNDRQRIKVQLVHPLHMLTTRPTSITVS</sequence>
<accession>A0A2G8LGH8</accession>
<evidence type="ECO:0000313" key="2">
    <source>
        <dbReference type="EMBL" id="PIK59270.1"/>
    </source>
</evidence>
<evidence type="ECO:0000256" key="1">
    <source>
        <dbReference type="SAM" id="MobiDB-lite"/>
    </source>
</evidence>
<keyword evidence="3" id="KW-1185">Reference proteome</keyword>
<dbReference type="Proteomes" id="UP000230750">
    <property type="component" value="Unassembled WGS sequence"/>
</dbReference>
<organism evidence="2 3">
    <name type="scientific">Stichopus japonicus</name>
    <name type="common">Sea cucumber</name>
    <dbReference type="NCBI Taxonomy" id="307972"/>
    <lineage>
        <taxon>Eukaryota</taxon>
        <taxon>Metazoa</taxon>
        <taxon>Echinodermata</taxon>
        <taxon>Eleutherozoa</taxon>
        <taxon>Echinozoa</taxon>
        <taxon>Holothuroidea</taxon>
        <taxon>Aspidochirotacea</taxon>
        <taxon>Aspidochirotida</taxon>
        <taxon>Stichopodidae</taxon>
        <taxon>Apostichopus</taxon>
    </lineage>
</organism>
<proteinExistence type="predicted"/>
<gene>
    <name evidence="2" type="ORF">BSL78_03780</name>
</gene>
<reference evidence="2 3" key="1">
    <citation type="journal article" date="2017" name="PLoS Biol.">
        <title>The sea cucumber genome provides insights into morphological evolution and visceral regeneration.</title>
        <authorList>
            <person name="Zhang X."/>
            <person name="Sun L."/>
            <person name="Yuan J."/>
            <person name="Sun Y."/>
            <person name="Gao Y."/>
            <person name="Zhang L."/>
            <person name="Li S."/>
            <person name="Dai H."/>
            <person name="Hamel J.F."/>
            <person name="Liu C."/>
            <person name="Yu Y."/>
            <person name="Liu S."/>
            <person name="Lin W."/>
            <person name="Guo K."/>
            <person name="Jin S."/>
            <person name="Xu P."/>
            <person name="Storey K.B."/>
            <person name="Huan P."/>
            <person name="Zhang T."/>
            <person name="Zhou Y."/>
            <person name="Zhang J."/>
            <person name="Lin C."/>
            <person name="Li X."/>
            <person name="Xing L."/>
            <person name="Huo D."/>
            <person name="Sun M."/>
            <person name="Wang L."/>
            <person name="Mercier A."/>
            <person name="Li F."/>
            <person name="Yang H."/>
            <person name="Xiang J."/>
        </authorList>
    </citation>
    <scope>NUCLEOTIDE SEQUENCE [LARGE SCALE GENOMIC DNA]</scope>
    <source>
        <strain evidence="2">Shaxun</strain>
        <tissue evidence="2">Muscle</tissue>
    </source>
</reference>
<name>A0A2G8LGH8_STIJA</name>